<feature type="transmembrane region" description="Helical" evidence="2">
    <location>
        <begin position="230"/>
        <end position="251"/>
    </location>
</feature>
<keyword evidence="2" id="KW-1133">Transmembrane helix</keyword>
<keyword evidence="5" id="KW-1185">Reference proteome</keyword>
<feature type="transmembrane region" description="Helical" evidence="2">
    <location>
        <begin position="257"/>
        <end position="279"/>
    </location>
</feature>
<accession>A0A9X4M6Y9</accession>
<comment type="caution">
    <text evidence="4">The sequence shown here is derived from an EMBL/GenBank/DDBJ whole genome shotgun (WGS) entry which is preliminary data.</text>
</comment>
<evidence type="ECO:0000259" key="3">
    <source>
        <dbReference type="Pfam" id="PF25547"/>
    </source>
</evidence>
<keyword evidence="2" id="KW-0472">Membrane</keyword>
<dbReference type="InterPro" id="IPR057746">
    <property type="entry name" value="CpnT-like_N"/>
</dbReference>
<reference evidence="4" key="1">
    <citation type="submission" date="2022-08" db="EMBL/GenBank/DDBJ databases">
        <title>Genome analysis of Corynebacteriales strain.</title>
        <authorList>
            <person name="Lee S.D."/>
        </authorList>
    </citation>
    <scope>NUCLEOTIDE SEQUENCE</scope>
    <source>
        <strain evidence="4">D3-21</strain>
    </source>
</reference>
<dbReference type="RefSeq" id="WP_277829957.1">
    <property type="nucleotide sequence ID" value="NZ_JAAIVF010000001.1"/>
</dbReference>
<gene>
    <name evidence="4" type="ORF">NVS88_13280</name>
</gene>
<dbReference type="AlphaFoldDB" id="A0A9X4M6Y9"/>
<evidence type="ECO:0000313" key="4">
    <source>
        <dbReference type="EMBL" id="MDG3015526.1"/>
    </source>
</evidence>
<dbReference type="Pfam" id="PF25547">
    <property type="entry name" value="WXG100_2"/>
    <property type="match status" value="1"/>
</dbReference>
<sequence>MTAPIVMDSDALSDAAKLYEAARSGAEGVVNALGDSLDSNWGCAGTDSAGRKWSEGYDPAAFEAVAAGAGIVDALGKLHDLLAFTAVNHSNTEKANKNPPEAADANPSQLPEYSAPAFKGAFGGDSDPPFGWGLVSGWLQGHTWPNGNPDKLRALGTAWNTAANGLREASSATGGAWSTLGDLESGEVPRALAQMYSVSVAAEEIASQFSRLAYACDCWAQAIEDAHRKILAILAGVLGVGLIAAGVAGFFPAGTGAALVAGSAGSSAAASVGGVLVVLDGAAVVQVGAVAAAGVAIGGAVTQIQPLLEGNPTGFAMDNTGGDSVSPPDALWQREFGQLPDGRSPRVREAPSEEEMRGLFDRWTTGAQKLPARGDKVPEVNRLDDGTVVQWRTSSRSGGQTIDIYPEGAKPLKVHLP</sequence>
<dbReference type="Proteomes" id="UP001152755">
    <property type="component" value="Unassembled WGS sequence"/>
</dbReference>
<keyword evidence="2" id="KW-0812">Transmembrane</keyword>
<evidence type="ECO:0000313" key="5">
    <source>
        <dbReference type="Proteomes" id="UP001152755"/>
    </source>
</evidence>
<protein>
    <recommendedName>
        <fullName evidence="3">Outer membrane channel protein CpnT-like N-terminal domain-containing protein</fullName>
    </recommendedName>
</protein>
<name>A0A9X4M6Y9_9ACTN</name>
<feature type="domain" description="Outer membrane channel protein CpnT-like N-terminal" evidence="3">
    <location>
        <begin position="133"/>
        <end position="262"/>
    </location>
</feature>
<proteinExistence type="predicted"/>
<dbReference type="EMBL" id="JANRHA010000008">
    <property type="protein sequence ID" value="MDG3015526.1"/>
    <property type="molecule type" value="Genomic_DNA"/>
</dbReference>
<evidence type="ECO:0000256" key="1">
    <source>
        <dbReference type="SAM" id="MobiDB-lite"/>
    </source>
</evidence>
<organism evidence="4 5">
    <name type="scientific">Speluncibacter jeojiensis</name>
    <dbReference type="NCBI Taxonomy" id="2710754"/>
    <lineage>
        <taxon>Bacteria</taxon>
        <taxon>Bacillati</taxon>
        <taxon>Actinomycetota</taxon>
        <taxon>Actinomycetes</taxon>
        <taxon>Mycobacteriales</taxon>
        <taxon>Speluncibacteraceae</taxon>
        <taxon>Speluncibacter</taxon>
    </lineage>
</organism>
<evidence type="ECO:0000256" key="2">
    <source>
        <dbReference type="SAM" id="Phobius"/>
    </source>
</evidence>
<feature type="region of interest" description="Disordered" evidence="1">
    <location>
        <begin position="394"/>
        <end position="417"/>
    </location>
</feature>